<sequence>MVSLRSLVTGVALASSVLGAATPQQIADGIKAITKRIQNLLAPAQSITALYAPLIDTSKGPFPQVVTGLTNAASTTNALVAQISGSEPIHKRGVPSRITRRGPDADDVFVAFQEYVSAGQDLLEVLIEKAGVATEVPGLSQLVVASLVVYETSVNTLSVTVTDLTQVRASDLTSEADSLRETLDTAIKTYEGLSSE</sequence>
<name>A0AAN7HET1_9PEZI</name>
<keyword evidence="1" id="KW-0175">Coiled coil</keyword>
<organism evidence="3 4">
    <name type="scientific">Corynascus novoguineensis</name>
    <dbReference type="NCBI Taxonomy" id="1126955"/>
    <lineage>
        <taxon>Eukaryota</taxon>
        <taxon>Fungi</taxon>
        <taxon>Dikarya</taxon>
        <taxon>Ascomycota</taxon>
        <taxon>Pezizomycotina</taxon>
        <taxon>Sordariomycetes</taxon>
        <taxon>Sordariomycetidae</taxon>
        <taxon>Sordariales</taxon>
        <taxon>Chaetomiaceae</taxon>
        <taxon>Corynascus</taxon>
    </lineage>
</organism>
<keyword evidence="2" id="KW-0732">Signal</keyword>
<reference evidence="3" key="1">
    <citation type="journal article" date="2023" name="Mol. Phylogenet. Evol.">
        <title>Genome-scale phylogeny and comparative genomics of the fungal order Sordariales.</title>
        <authorList>
            <person name="Hensen N."/>
            <person name="Bonometti L."/>
            <person name="Westerberg I."/>
            <person name="Brannstrom I.O."/>
            <person name="Guillou S."/>
            <person name="Cros-Aarteil S."/>
            <person name="Calhoun S."/>
            <person name="Haridas S."/>
            <person name="Kuo A."/>
            <person name="Mondo S."/>
            <person name="Pangilinan J."/>
            <person name="Riley R."/>
            <person name="LaButti K."/>
            <person name="Andreopoulos B."/>
            <person name="Lipzen A."/>
            <person name="Chen C."/>
            <person name="Yan M."/>
            <person name="Daum C."/>
            <person name="Ng V."/>
            <person name="Clum A."/>
            <person name="Steindorff A."/>
            <person name="Ohm R.A."/>
            <person name="Martin F."/>
            <person name="Silar P."/>
            <person name="Natvig D.O."/>
            <person name="Lalanne C."/>
            <person name="Gautier V."/>
            <person name="Ament-Velasquez S.L."/>
            <person name="Kruys A."/>
            <person name="Hutchinson M.I."/>
            <person name="Powell A.J."/>
            <person name="Barry K."/>
            <person name="Miller A.N."/>
            <person name="Grigoriev I.V."/>
            <person name="Debuchy R."/>
            <person name="Gladieux P."/>
            <person name="Hiltunen Thoren M."/>
            <person name="Johannesson H."/>
        </authorList>
    </citation>
    <scope>NUCLEOTIDE SEQUENCE</scope>
    <source>
        <strain evidence="3">CBS 359.72</strain>
    </source>
</reference>
<evidence type="ECO:0000256" key="2">
    <source>
        <dbReference type="SAM" id="SignalP"/>
    </source>
</evidence>
<feature type="coiled-coil region" evidence="1">
    <location>
        <begin position="169"/>
        <end position="196"/>
    </location>
</feature>
<feature type="signal peptide" evidence="2">
    <location>
        <begin position="1"/>
        <end position="19"/>
    </location>
</feature>
<dbReference type="Pfam" id="PF17615">
    <property type="entry name" value="C166"/>
    <property type="match status" value="1"/>
</dbReference>
<gene>
    <name evidence="3" type="ORF">C7999DRAFT_32675</name>
</gene>
<accession>A0AAN7HET1</accession>
<proteinExistence type="predicted"/>
<evidence type="ECO:0000256" key="1">
    <source>
        <dbReference type="SAM" id="Coils"/>
    </source>
</evidence>
<keyword evidence="4" id="KW-1185">Reference proteome</keyword>
<feature type="chain" id="PRO_5042910105" evidence="2">
    <location>
        <begin position="20"/>
        <end position="196"/>
    </location>
</feature>
<evidence type="ECO:0000313" key="3">
    <source>
        <dbReference type="EMBL" id="KAK4246901.1"/>
    </source>
</evidence>
<dbReference type="EMBL" id="MU857664">
    <property type="protein sequence ID" value="KAK4246901.1"/>
    <property type="molecule type" value="Genomic_DNA"/>
</dbReference>
<comment type="caution">
    <text evidence="3">The sequence shown here is derived from an EMBL/GenBank/DDBJ whole genome shotgun (WGS) entry which is preliminary data.</text>
</comment>
<reference evidence="3" key="2">
    <citation type="submission" date="2023-05" db="EMBL/GenBank/DDBJ databases">
        <authorList>
            <consortium name="Lawrence Berkeley National Laboratory"/>
            <person name="Steindorff A."/>
            <person name="Hensen N."/>
            <person name="Bonometti L."/>
            <person name="Westerberg I."/>
            <person name="Brannstrom I.O."/>
            <person name="Guillou S."/>
            <person name="Cros-Aarteil S."/>
            <person name="Calhoun S."/>
            <person name="Haridas S."/>
            <person name="Kuo A."/>
            <person name="Mondo S."/>
            <person name="Pangilinan J."/>
            <person name="Riley R."/>
            <person name="Labutti K."/>
            <person name="Andreopoulos B."/>
            <person name="Lipzen A."/>
            <person name="Chen C."/>
            <person name="Yanf M."/>
            <person name="Daum C."/>
            <person name="Ng V."/>
            <person name="Clum A."/>
            <person name="Ohm R."/>
            <person name="Martin F."/>
            <person name="Silar P."/>
            <person name="Natvig D."/>
            <person name="Lalanne C."/>
            <person name="Gautier V."/>
            <person name="Ament-Velasquez S.L."/>
            <person name="Kruys A."/>
            <person name="Hutchinson M.I."/>
            <person name="Powell A.J."/>
            <person name="Barry K."/>
            <person name="Miller A.N."/>
            <person name="Grigoriev I.V."/>
            <person name="Debuchy R."/>
            <person name="Gladieux P."/>
            <person name="Thoren M.H."/>
            <person name="Johannesson H."/>
        </authorList>
    </citation>
    <scope>NUCLEOTIDE SEQUENCE</scope>
    <source>
        <strain evidence="3">CBS 359.72</strain>
    </source>
</reference>
<dbReference type="Proteomes" id="UP001303647">
    <property type="component" value="Unassembled WGS sequence"/>
</dbReference>
<evidence type="ECO:0000313" key="4">
    <source>
        <dbReference type="Proteomes" id="UP001303647"/>
    </source>
</evidence>
<protein>
    <submittedName>
        <fullName evidence="3">Uncharacterized protein</fullName>
    </submittedName>
</protein>
<dbReference type="AlphaFoldDB" id="A0AAN7HET1"/>